<name>A0A482XLQ1_LAOST</name>
<dbReference type="InterPro" id="IPR042558">
    <property type="entry name" value="Gln-tRNA-synth_Ib_RNA-bd_N_1"/>
</dbReference>
<evidence type="ECO:0000313" key="2">
    <source>
        <dbReference type="EMBL" id="RZF46753.1"/>
    </source>
</evidence>
<sequence length="230" mass="26618">MYTNNSFNQESNQASEGLFKEDSDDEDSGNEYDPASMNTAIQMLSDNSRNVFLQLLDILFLPGFPAEKEYSIRIHPDNALVRVPKFNVQPGNYLGRFREKDTFLISEHMSPQEFLRQTGFSDFQARNLCLGFRLKAKLVAAINEASVWLNCINQYQALLLYGLAVKMKPENMPPLFVQLVEAIANRRIVNMLTLFEYIRILKKLKRYPIQSEIKQDLAQKIVAKQQRRLM</sequence>
<dbReference type="OrthoDB" id="6769536at2759"/>
<dbReference type="InParanoid" id="A0A482XLQ1"/>
<dbReference type="Gene3D" id="1.10.8.1290">
    <property type="entry name" value="Glutaminyl-tRNA synthetase, non-specific RNA binding region part 1, domain 1"/>
    <property type="match status" value="1"/>
</dbReference>
<feature type="region of interest" description="Disordered" evidence="1">
    <location>
        <begin position="1"/>
        <end position="34"/>
    </location>
</feature>
<gene>
    <name evidence="2" type="ORF">LSTR_LSTR002616</name>
</gene>
<evidence type="ECO:0000256" key="1">
    <source>
        <dbReference type="SAM" id="MobiDB-lite"/>
    </source>
</evidence>
<keyword evidence="3" id="KW-1185">Reference proteome</keyword>
<dbReference type="Proteomes" id="UP000291343">
    <property type="component" value="Unassembled WGS sequence"/>
</dbReference>
<dbReference type="EMBL" id="QKKF02005739">
    <property type="protein sequence ID" value="RZF46753.1"/>
    <property type="molecule type" value="Genomic_DNA"/>
</dbReference>
<dbReference type="SMR" id="A0A482XLQ1"/>
<dbReference type="AlphaFoldDB" id="A0A482XLQ1"/>
<feature type="compositionally biased region" description="Polar residues" evidence="1">
    <location>
        <begin position="1"/>
        <end position="15"/>
    </location>
</feature>
<organism evidence="2 3">
    <name type="scientific">Laodelphax striatellus</name>
    <name type="common">Small brown planthopper</name>
    <name type="synonym">Delphax striatella</name>
    <dbReference type="NCBI Taxonomy" id="195883"/>
    <lineage>
        <taxon>Eukaryota</taxon>
        <taxon>Metazoa</taxon>
        <taxon>Ecdysozoa</taxon>
        <taxon>Arthropoda</taxon>
        <taxon>Hexapoda</taxon>
        <taxon>Insecta</taxon>
        <taxon>Pterygota</taxon>
        <taxon>Neoptera</taxon>
        <taxon>Paraneoptera</taxon>
        <taxon>Hemiptera</taxon>
        <taxon>Auchenorrhyncha</taxon>
        <taxon>Fulgoroidea</taxon>
        <taxon>Delphacidae</taxon>
        <taxon>Criomorphinae</taxon>
        <taxon>Laodelphax</taxon>
    </lineage>
</organism>
<reference evidence="2 3" key="1">
    <citation type="journal article" date="2017" name="Gigascience">
        <title>Genome sequence of the small brown planthopper, Laodelphax striatellus.</title>
        <authorList>
            <person name="Zhu J."/>
            <person name="Jiang F."/>
            <person name="Wang X."/>
            <person name="Yang P."/>
            <person name="Bao Y."/>
            <person name="Zhao W."/>
            <person name="Wang W."/>
            <person name="Lu H."/>
            <person name="Wang Q."/>
            <person name="Cui N."/>
            <person name="Li J."/>
            <person name="Chen X."/>
            <person name="Luo L."/>
            <person name="Yu J."/>
            <person name="Kang L."/>
            <person name="Cui F."/>
        </authorList>
    </citation>
    <scope>NUCLEOTIDE SEQUENCE [LARGE SCALE GENOMIC DNA]</scope>
    <source>
        <tissue evidence="2">Whole body</tissue>
    </source>
</reference>
<accession>A0A482XLQ1</accession>
<proteinExistence type="predicted"/>
<protein>
    <submittedName>
        <fullName evidence="2">Uncharacterized protein</fullName>
    </submittedName>
</protein>
<evidence type="ECO:0000313" key="3">
    <source>
        <dbReference type="Proteomes" id="UP000291343"/>
    </source>
</evidence>
<comment type="caution">
    <text evidence="2">The sequence shown here is derived from an EMBL/GenBank/DDBJ whole genome shotgun (WGS) entry which is preliminary data.</text>
</comment>